<evidence type="ECO:0000256" key="2">
    <source>
        <dbReference type="ARBA" id="ARBA00012513"/>
    </source>
</evidence>
<keyword evidence="10 19" id="KW-0547">Nucleotide-binding</keyword>
<dbReference type="PANTHER" id="PTHR48005:SF16">
    <property type="entry name" value="MDIS1-INTERACTING RECEPTOR LIKE KINASE 2-LIKE ISOFORM X1"/>
    <property type="match status" value="1"/>
</dbReference>
<feature type="domain" description="Protein kinase" evidence="20">
    <location>
        <begin position="179"/>
        <end position="447"/>
    </location>
</feature>
<dbReference type="GO" id="GO:0005524">
    <property type="term" value="F:ATP binding"/>
    <property type="evidence" value="ECO:0007669"/>
    <property type="project" value="UniProtKB-UniRule"/>
</dbReference>
<dbReference type="KEGG" id="qsa:O6P43_027083"/>
<evidence type="ECO:0000256" key="6">
    <source>
        <dbReference type="ARBA" id="ARBA00022679"/>
    </source>
</evidence>
<keyword evidence="13" id="KW-1133">Transmembrane helix</keyword>
<keyword evidence="14" id="KW-0472">Membrane</keyword>
<reference evidence="21" key="1">
    <citation type="journal article" date="2023" name="Science">
        <title>Elucidation of the pathway for biosynthesis of saponin adjuvants from the soapbark tree.</title>
        <authorList>
            <person name="Reed J."/>
            <person name="Orme A."/>
            <person name="El-Demerdash A."/>
            <person name="Owen C."/>
            <person name="Martin L.B.B."/>
            <person name="Misra R.C."/>
            <person name="Kikuchi S."/>
            <person name="Rejzek M."/>
            <person name="Martin A.C."/>
            <person name="Harkess A."/>
            <person name="Leebens-Mack J."/>
            <person name="Louveau T."/>
            <person name="Stephenson M.J."/>
            <person name="Osbourn A."/>
        </authorList>
    </citation>
    <scope>NUCLEOTIDE SEQUENCE</scope>
    <source>
        <strain evidence="21">S10</strain>
    </source>
</reference>
<dbReference type="Pfam" id="PF00069">
    <property type="entry name" value="Pkinase"/>
    <property type="match status" value="1"/>
</dbReference>
<dbReference type="PROSITE" id="PS51450">
    <property type="entry name" value="LRR"/>
    <property type="match status" value="1"/>
</dbReference>
<keyword evidence="4" id="KW-0597">Phosphoprotein</keyword>
<dbReference type="PROSITE" id="PS00107">
    <property type="entry name" value="PROTEIN_KINASE_ATP"/>
    <property type="match status" value="1"/>
</dbReference>
<keyword evidence="8" id="KW-0732">Signal</keyword>
<evidence type="ECO:0000256" key="8">
    <source>
        <dbReference type="ARBA" id="ARBA00022729"/>
    </source>
</evidence>
<gene>
    <name evidence="21" type="ORF">O6P43_027083</name>
</gene>
<proteinExistence type="predicted"/>
<organism evidence="21 22">
    <name type="scientific">Quillaja saponaria</name>
    <name type="common">Soap bark tree</name>
    <dbReference type="NCBI Taxonomy" id="32244"/>
    <lineage>
        <taxon>Eukaryota</taxon>
        <taxon>Viridiplantae</taxon>
        <taxon>Streptophyta</taxon>
        <taxon>Embryophyta</taxon>
        <taxon>Tracheophyta</taxon>
        <taxon>Spermatophyta</taxon>
        <taxon>Magnoliopsida</taxon>
        <taxon>eudicotyledons</taxon>
        <taxon>Gunneridae</taxon>
        <taxon>Pentapetalae</taxon>
        <taxon>rosids</taxon>
        <taxon>fabids</taxon>
        <taxon>Fabales</taxon>
        <taxon>Quillajaceae</taxon>
        <taxon>Quillaja</taxon>
    </lineage>
</organism>
<dbReference type="InterPro" id="IPR008266">
    <property type="entry name" value="Tyr_kinase_AS"/>
</dbReference>
<evidence type="ECO:0000256" key="7">
    <source>
        <dbReference type="ARBA" id="ARBA00022692"/>
    </source>
</evidence>
<dbReference type="GO" id="GO:0016020">
    <property type="term" value="C:membrane"/>
    <property type="evidence" value="ECO:0007669"/>
    <property type="project" value="UniProtKB-SubCell"/>
</dbReference>
<keyword evidence="9" id="KW-0677">Repeat</keyword>
<evidence type="ECO:0000256" key="5">
    <source>
        <dbReference type="ARBA" id="ARBA00022614"/>
    </source>
</evidence>
<dbReference type="Gene3D" id="3.80.10.10">
    <property type="entry name" value="Ribonuclease Inhibitor"/>
    <property type="match status" value="1"/>
</dbReference>
<evidence type="ECO:0000313" key="21">
    <source>
        <dbReference type="EMBL" id="KAJ7950974.1"/>
    </source>
</evidence>
<evidence type="ECO:0000256" key="12">
    <source>
        <dbReference type="ARBA" id="ARBA00022840"/>
    </source>
</evidence>
<dbReference type="FunFam" id="3.30.200.20:FF:000309">
    <property type="entry name" value="Leucine-rich repeat receptor protein kinase MSP1"/>
    <property type="match status" value="1"/>
</dbReference>
<dbReference type="Pfam" id="PF00560">
    <property type="entry name" value="LRR_1"/>
    <property type="match status" value="1"/>
</dbReference>
<dbReference type="InterPro" id="IPR032675">
    <property type="entry name" value="LRR_dom_sf"/>
</dbReference>
<dbReference type="AlphaFoldDB" id="A0AAD7L3M4"/>
<keyword evidence="16" id="KW-0325">Glycoprotein</keyword>
<keyword evidence="22" id="KW-1185">Reference proteome</keyword>
<evidence type="ECO:0000256" key="14">
    <source>
        <dbReference type="ARBA" id="ARBA00023136"/>
    </source>
</evidence>
<dbReference type="Proteomes" id="UP001163823">
    <property type="component" value="Chromosome 11"/>
</dbReference>
<feature type="binding site" evidence="19">
    <location>
        <position position="207"/>
    </location>
    <ligand>
        <name>ATP</name>
        <dbReference type="ChEBI" id="CHEBI:30616"/>
    </ligand>
</feature>
<evidence type="ECO:0000256" key="10">
    <source>
        <dbReference type="ARBA" id="ARBA00022741"/>
    </source>
</evidence>
<comment type="subcellular location">
    <subcellularLocation>
        <location evidence="1">Membrane</location>
        <topology evidence="1">Single-pass type I membrane protein</topology>
    </subcellularLocation>
</comment>
<dbReference type="InterPro" id="IPR051420">
    <property type="entry name" value="Ser_Thr_Kinases_DiverseReg"/>
</dbReference>
<evidence type="ECO:0000256" key="15">
    <source>
        <dbReference type="ARBA" id="ARBA00023170"/>
    </source>
</evidence>
<evidence type="ECO:0000313" key="22">
    <source>
        <dbReference type="Proteomes" id="UP001163823"/>
    </source>
</evidence>
<keyword evidence="5" id="KW-0433">Leucine-rich repeat</keyword>
<dbReference type="InterPro" id="IPR000719">
    <property type="entry name" value="Prot_kinase_dom"/>
</dbReference>
<accession>A0AAD7L3M4</accession>
<evidence type="ECO:0000256" key="4">
    <source>
        <dbReference type="ARBA" id="ARBA00022553"/>
    </source>
</evidence>
<keyword evidence="11 21" id="KW-0418">Kinase</keyword>
<comment type="caution">
    <text evidence="21">The sequence shown here is derived from an EMBL/GenBank/DDBJ whole genome shotgun (WGS) entry which is preliminary data.</text>
</comment>
<dbReference type="Gene3D" id="1.10.510.10">
    <property type="entry name" value="Transferase(Phosphotransferase) domain 1"/>
    <property type="match status" value="1"/>
</dbReference>
<keyword evidence="3" id="KW-0723">Serine/threonine-protein kinase</keyword>
<dbReference type="PROSITE" id="PS50011">
    <property type="entry name" value="PROTEIN_KINASE_DOM"/>
    <property type="match status" value="1"/>
</dbReference>
<dbReference type="InterPro" id="IPR011009">
    <property type="entry name" value="Kinase-like_dom_sf"/>
</dbReference>
<evidence type="ECO:0000256" key="18">
    <source>
        <dbReference type="ARBA" id="ARBA00048679"/>
    </source>
</evidence>
<keyword evidence="12 19" id="KW-0067">ATP-binding</keyword>
<dbReference type="SUPFAM" id="SSF56112">
    <property type="entry name" value="Protein kinase-like (PK-like)"/>
    <property type="match status" value="1"/>
</dbReference>
<name>A0AAD7L3M4_QUISA</name>
<protein>
    <recommendedName>
        <fullName evidence="2">non-specific serine/threonine protein kinase</fullName>
        <ecNumber evidence="2">2.7.11.1</ecNumber>
    </recommendedName>
</protein>
<dbReference type="InterPro" id="IPR001611">
    <property type="entry name" value="Leu-rich_rpt"/>
</dbReference>
<comment type="catalytic activity">
    <reaction evidence="17">
        <text>L-threonyl-[protein] + ATP = O-phospho-L-threonyl-[protein] + ADP + H(+)</text>
        <dbReference type="Rhea" id="RHEA:46608"/>
        <dbReference type="Rhea" id="RHEA-COMP:11060"/>
        <dbReference type="Rhea" id="RHEA-COMP:11605"/>
        <dbReference type="ChEBI" id="CHEBI:15378"/>
        <dbReference type="ChEBI" id="CHEBI:30013"/>
        <dbReference type="ChEBI" id="CHEBI:30616"/>
        <dbReference type="ChEBI" id="CHEBI:61977"/>
        <dbReference type="ChEBI" id="CHEBI:456216"/>
        <dbReference type="EC" id="2.7.11.1"/>
    </reaction>
</comment>
<evidence type="ECO:0000259" key="20">
    <source>
        <dbReference type="PROSITE" id="PS50011"/>
    </source>
</evidence>
<evidence type="ECO:0000256" key="11">
    <source>
        <dbReference type="ARBA" id="ARBA00022777"/>
    </source>
</evidence>
<dbReference type="SUPFAM" id="SSF52058">
    <property type="entry name" value="L domain-like"/>
    <property type="match status" value="1"/>
</dbReference>
<evidence type="ECO:0000256" key="3">
    <source>
        <dbReference type="ARBA" id="ARBA00022527"/>
    </source>
</evidence>
<dbReference type="InterPro" id="IPR017441">
    <property type="entry name" value="Protein_kinase_ATP_BS"/>
</dbReference>
<comment type="catalytic activity">
    <reaction evidence="18">
        <text>L-seryl-[protein] + ATP = O-phospho-L-seryl-[protein] + ADP + H(+)</text>
        <dbReference type="Rhea" id="RHEA:17989"/>
        <dbReference type="Rhea" id="RHEA-COMP:9863"/>
        <dbReference type="Rhea" id="RHEA-COMP:11604"/>
        <dbReference type="ChEBI" id="CHEBI:15378"/>
        <dbReference type="ChEBI" id="CHEBI:29999"/>
        <dbReference type="ChEBI" id="CHEBI:30616"/>
        <dbReference type="ChEBI" id="CHEBI:83421"/>
        <dbReference type="ChEBI" id="CHEBI:456216"/>
        <dbReference type="EC" id="2.7.11.1"/>
    </reaction>
</comment>
<dbReference type="EC" id="2.7.11.1" evidence="2"/>
<evidence type="ECO:0000256" key="9">
    <source>
        <dbReference type="ARBA" id="ARBA00022737"/>
    </source>
</evidence>
<evidence type="ECO:0000256" key="1">
    <source>
        <dbReference type="ARBA" id="ARBA00004479"/>
    </source>
</evidence>
<dbReference type="FunFam" id="1.10.510.10:FF:000445">
    <property type="entry name" value="MDIS1-interacting receptor like kinase 2"/>
    <property type="match status" value="1"/>
</dbReference>
<evidence type="ECO:0000256" key="17">
    <source>
        <dbReference type="ARBA" id="ARBA00047899"/>
    </source>
</evidence>
<dbReference type="PANTHER" id="PTHR48005">
    <property type="entry name" value="LEUCINE RICH REPEAT KINASE 2"/>
    <property type="match status" value="1"/>
</dbReference>
<evidence type="ECO:0000256" key="16">
    <source>
        <dbReference type="ARBA" id="ARBA00023180"/>
    </source>
</evidence>
<keyword evidence="15 21" id="KW-0675">Receptor</keyword>
<dbReference type="Gene3D" id="3.30.200.20">
    <property type="entry name" value="Phosphorylase Kinase, domain 1"/>
    <property type="match status" value="1"/>
</dbReference>
<keyword evidence="6" id="KW-0808">Transferase</keyword>
<dbReference type="GO" id="GO:0004674">
    <property type="term" value="F:protein serine/threonine kinase activity"/>
    <property type="evidence" value="ECO:0007669"/>
    <property type="project" value="UniProtKB-KW"/>
</dbReference>
<evidence type="ECO:0000256" key="13">
    <source>
        <dbReference type="ARBA" id="ARBA00022989"/>
    </source>
</evidence>
<dbReference type="EMBL" id="JARAOO010000011">
    <property type="protein sequence ID" value="KAJ7950974.1"/>
    <property type="molecule type" value="Genomic_DNA"/>
</dbReference>
<evidence type="ECO:0000256" key="19">
    <source>
        <dbReference type="PROSITE-ProRule" id="PRU10141"/>
    </source>
</evidence>
<dbReference type="PROSITE" id="PS00109">
    <property type="entry name" value="PROTEIN_KINASE_TYR"/>
    <property type="match status" value="1"/>
</dbReference>
<keyword evidence="7" id="KW-0812">Transmembrane</keyword>
<sequence length="476" mass="53475">MSNLYSLKILDLSHNFITGEIPFQPGSLTSLNLSNNNLSGNIPSELLKLDHLNFSYNSLSGNISEKTYCHHYDPSTFMGNKELRVENFTNASECYPYSSPSSLSASIRNTHSISLIKIILPITSLLVILFFLQNFISVSGIKEKTKYEETKTKNGDLFSIWNYDGKIAYEDIIEATEDFDIRYCIGTGAYGSVYKAQLPSGKIVALKKLHRLESQDPSSGKSFHNEAKMLSEIRHRNIVKLHGFCLHKNCMFLVYEYMERGSLFCVIANDVEAEELSWGKRVNIIKGIAHALSYMHHGCTPAIIHRDITSSNILLNSEFEAFVSDFGTARLLDPDSSNQTLLVGTYGYVAPELAYTMVVTEKCDVYSFGVVTLETMMGRHPGELISSLSTSSGQIIMLKDVLDPRLPFQFDGRIARDVVFVVTLALACVNSKPKFRPSMQQVAQEFLISRLSLPKPMDEISVQQLMNQEIYQVNKK</sequence>